<evidence type="ECO:0000313" key="10">
    <source>
        <dbReference type="Proteomes" id="UP000317243"/>
    </source>
</evidence>
<dbReference type="InterPro" id="IPR050638">
    <property type="entry name" value="AA-Vitamin_Transporters"/>
</dbReference>
<dbReference type="GO" id="GO:0016020">
    <property type="term" value="C:membrane"/>
    <property type="evidence" value="ECO:0007669"/>
    <property type="project" value="UniProtKB-SubCell"/>
</dbReference>
<dbReference type="AlphaFoldDB" id="A0A5C5X7S7"/>
<feature type="transmembrane region" description="Helical" evidence="7">
    <location>
        <begin position="115"/>
        <end position="132"/>
    </location>
</feature>
<keyword evidence="5 7" id="KW-0472">Membrane</keyword>
<feature type="region of interest" description="Disordered" evidence="6">
    <location>
        <begin position="1"/>
        <end position="21"/>
    </location>
</feature>
<name>A0A5C5X7S7_9PLAN</name>
<evidence type="ECO:0000256" key="3">
    <source>
        <dbReference type="ARBA" id="ARBA00022692"/>
    </source>
</evidence>
<dbReference type="Proteomes" id="UP000317243">
    <property type="component" value="Unassembled WGS sequence"/>
</dbReference>
<feature type="transmembrane region" description="Helical" evidence="7">
    <location>
        <begin position="209"/>
        <end position="228"/>
    </location>
</feature>
<comment type="similarity">
    <text evidence="2">Belongs to the EamA transporter family.</text>
</comment>
<dbReference type="SUPFAM" id="SSF103481">
    <property type="entry name" value="Multidrug resistance efflux transporter EmrE"/>
    <property type="match status" value="2"/>
</dbReference>
<evidence type="ECO:0000256" key="6">
    <source>
        <dbReference type="SAM" id="MobiDB-lite"/>
    </source>
</evidence>
<dbReference type="InterPro" id="IPR000620">
    <property type="entry name" value="EamA_dom"/>
</dbReference>
<dbReference type="OrthoDB" id="9776210at2"/>
<comment type="subcellular location">
    <subcellularLocation>
        <location evidence="1">Membrane</location>
        <topology evidence="1">Multi-pass membrane protein</topology>
    </subcellularLocation>
</comment>
<feature type="domain" description="EamA" evidence="8">
    <location>
        <begin position="177"/>
        <end position="313"/>
    </location>
</feature>
<feature type="transmembrane region" description="Helical" evidence="7">
    <location>
        <begin position="57"/>
        <end position="77"/>
    </location>
</feature>
<protein>
    <submittedName>
        <fullName evidence="9">Putative DMT superfamily transporter inner membrane protein</fullName>
    </submittedName>
</protein>
<feature type="transmembrane region" description="Helical" evidence="7">
    <location>
        <begin position="271"/>
        <end position="289"/>
    </location>
</feature>
<evidence type="ECO:0000256" key="1">
    <source>
        <dbReference type="ARBA" id="ARBA00004141"/>
    </source>
</evidence>
<proteinExistence type="inferred from homology"/>
<gene>
    <name evidence="9" type="ORF">KOR42_17750</name>
</gene>
<evidence type="ECO:0000256" key="4">
    <source>
        <dbReference type="ARBA" id="ARBA00022989"/>
    </source>
</evidence>
<feature type="transmembrane region" description="Helical" evidence="7">
    <location>
        <begin position="144"/>
        <end position="164"/>
    </location>
</feature>
<feature type="transmembrane region" description="Helical" evidence="7">
    <location>
        <begin position="176"/>
        <end position="197"/>
    </location>
</feature>
<feature type="transmembrane region" description="Helical" evidence="7">
    <location>
        <begin position="28"/>
        <end position="51"/>
    </location>
</feature>
<accession>A0A5C5X7S7</accession>
<feature type="domain" description="EamA" evidence="8">
    <location>
        <begin position="30"/>
        <end position="161"/>
    </location>
</feature>
<evidence type="ECO:0000259" key="8">
    <source>
        <dbReference type="Pfam" id="PF00892"/>
    </source>
</evidence>
<dbReference type="PANTHER" id="PTHR32322">
    <property type="entry name" value="INNER MEMBRANE TRANSPORTER"/>
    <property type="match status" value="1"/>
</dbReference>
<dbReference type="Pfam" id="PF00892">
    <property type="entry name" value="EamA"/>
    <property type="match status" value="2"/>
</dbReference>
<evidence type="ECO:0000256" key="7">
    <source>
        <dbReference type="SAM" id="Phobius"/>
    </source>
</evidence>
<keyword evidence="10" id="KW-1185">Reference proteome</keyword>
<feature type="transmembrane region" description="Helical" evidence="7">
    <location>
        <begin position="89"/>
        <end position="109"/>
    </location>
</feature>
<sequence>MTTSETAEDSSVRSPSDLRADHQPMGPVSVFLALMTITLWGGTAVANQVAIDVFPPLFVGVLRFGLAAIFMVFWCRIDGTPVFLTGRQLWLSSLVGVLMFVQIATFNYGTAISNASHATVLVNSYIFWVAIYEGWVRRSVRFRWWQVFGLFLAGSGVLLLVGNANNESLSEMDQPTLWGDLILASSGFVLAIKILLVKKAVQEVPPTSMILWHDIVGTALLFVLSVFTETPTGKPITTDAVIAILYGGIAVSGACFAINAMLLQKHGASQVSVFSFGTPLVGILLAYFIRGDHLSRWLVTSGLFVAAGIYLVNRNRPFKK</sequence>
<dbReference type="InterPro" id="IPR037185">
    <property type="entry name" value="EmrE-like"/>
</dbReference>
<evidence type="ECO:0000313" key="9">
    <source>
        <dbReference type="EMBL" id="TWT58401.1"/>
    </source>
</evidence>
<comment type="caution">
    <text evidence="9">The sequence shown here is derived from an EMBL/GenBank/DDBJ whole genome shotgun (WGS) entry which is preliminary data.</text>
</comment>
<keyword evidence="4 7" id="KW-1133">Transmembrane helix</keyword>
<feature type="transmembrane region" description="Helical" evidence="7">
    <location>
        <begin position="240"/>
        <end position="259"/>
    </location>
</feature>
<reference evidence="9 10" key="1">
    <citation type="submission" date="2019-02" db="EMBL/GenBank/DDBJ databases">
        <title>Deep-cultivation of Planctomycetes and their phenomic and genomic characterization uncovers novel biology.</title>
        <authorList>
            <person name="Wiegand S."/>
            <person name="Jogler M."/>
            <person name="Boedeker C."/>
            <person name="Pinto D."/>
            <person name="Vollmers J."/>
            <person name="Rivas-Marin E."/>
            <person name="Kohn T."/>
            <person name="Peeters S.H."/>
            <person name="Heuer A."/>
            <person name="Rast P."/>
            <person name="Oberbeckmann S."/>
            <person name="Bunk B."/>
            <person name="Jeske O."/>
            <person name="Meyerdierks A."/>
            <person name="Storesund J.E."/>
            <person name="Kallscheuer N."/>
            <person name="Luecker S."/>
            <person name="Lage O.M."/>
            <person name="Pohl T."/>
            <person name="Merkel B.J."/>
            <person name="Hornburger P."/>
            <person name="Mueller R.-W."/>
            <person name="Bruemmer F."/>
            <person name="Labrenz M."/>
            <person name="Spormann A.M."/>
            <person name="Op Den Camp H."/>
            <person name="Overmann J."/>
            <person name="Amann R."/>
            <person name="Jetten M.S.M."/>
            <person name="Mascher T."/>
            <person name="Medema M.H."/>
            <person name="Devos D.P."/>
            <person name="Kaster A.-K."/>
            <person name="Ovreas L."/>
            <person name="Rohde M."/>
            <person name="Galperin M.Y."/>
            <person name="Jogler C."/>
        </authorList>
    </citation>
    <scope>NUCLEOTIDE SEQUENCE [LARGE SCALE GENOMIC DNA]</scope>
    <source>
        <strain evidence="9 10">KOR42</strain>
    </source>
</reference>
<dbReference type="PANTHER" id="PTHR32322:SF2">
    <property type="entry name" value="EAMA DOMAIN-CONTAINING PROTEIN"/>
    <property type="match status" value="1"/>
</dbReference>
<evidence type="ECO:0000256" key="5">
    <source>
        <dbReference type="ARBA" id="ARBA00023136"/>
    </source>
</evidence>
<dbReference type="RefSeq" id="WP_146508764.1">
    <property type="nucleotide sequence ID" value="NZ_SIHI01000001.1"/>
</dbReference>
<feature type="transmembrane region" description="Helical" evidence="7">
    <location>
        <begin position="295"/>
        <end position="312"/>
    </location>
</feature>
<organism evidence="9 10">
    <name type="scientific">Thalassoglobus neptunius</name>
    <dbReference type="NCBI Taxonomy" id="1938619"/>
    <lineage>
        <taxon>Bacteria</taxon>
        <taxon>Pseudomonadati</taxon>
        <taxon>Planctomycetota</taxon>
        <taxon>Planctomycetia</taxon>
        <taxon>Planctomycetales</taxon>
        <taxon>Planctomycetaceae</taxon>
        <taxon>Thalassoglobus</taxon>
    </lineage>
</organism>
<dbReference type="EMBL" id="SIHI01000001">
    <property type="protein sequence ID" value="TWT58401.1"/>
    <property type="molecule type" value="Genomic_DNA"/>
</dbReference>
<evidence type="ECO:0000256" key="2">
    <source>
        <dbReference type="ARBA" id="ARBA00007362"/>
    </source>
</evidence>
<keyword evidence="3 7" id="KW-0812">Transmembrane</keyword>